<dbReference type="InterPro" id="IPR013324">
    <property type="entry name" value="RNA_pol_sigma_r3/r4-like"/>
</dbReference>
<protein>
    <submittedName>
        <fullName evidence="7">RNA polymerase sigma factor</fullName>
    </submittedName>
</protein>
<evidence type="ECO:0000313" key="7">
    <source>
        <dbReference type="EMBL" id="QDT73143.1"/>
    </source>
</evidence>
<keyword evidence="2" id="KW-0805">Transcription regulation</keyword>
<dbReference type="Gene3D" id="1.10.10.10">
    <property type="entry name" value="Winged helix-like DNA-binding domain superfamily/Winged helix DNA-binding domain"/>
    <property type="match status" value="1"/>
</dbReference>
<comment type="similarity">
    <text evidence="1">Belongs to the sigma-70 factor family. ECF subfamily.</text>
</comment>
<dbReference type="InterPro" id="IPR014284">
    <property type="entry name" value="RNA_pol_sigma-70_dom"/>
</dbReference>
<evidence type="ECO:0000313" key="8">
    <source>
        <dbReference type="Proteomes" id="UP000317909"/>
    </source>
</evidence>
<dbReference type="GO" id="GO:0006352">
    <property type="term" value="P:DNA-templated transcription initiation"/>
    <property type="evidence" value="ECO:0007669"/>
    <property type="project" value="InterPro"/>
</dbReference>
<sequence length="203" mass="23020">MESPPNAWELRIDAARRGDRDAIDELFHSLRAYLHRRAEQQLDAGLSVKVSPSDIVQETFLRAFEAIGGFKGTTRGELIAWVQSILRHRLQTANRRFRGTDKRNLAREQRQPNLSGWNIALVSAHQETPSRVLMAHEEQQRLEAALRSLRPRQELAIRLRNELHLSFDEVGKALDCSEEAAQKLWARAVKRLASQLSALGGGT</sequence>
<evidence type="ECO:0000256" key="1">
    <source>
        <dbReference type="ARBA" id="ARBA00010641"/>
    </source>
</evidence>
<name>A0A517TXQ7_9BACT</name>
<dbReference type="SUPFAM" id="SSF88946">
    <property type="entry name" value="Sigma2 domain of RNA polymerase sigma factors"/>
    <property type="match status" value="1"/>
</dbReference>
<dbReference type="OrthoDB" id="265297at2"/>
<proteinExistence type="inferred from homology"/>
<keyword evidence="8" id="KW-1185">Reference proteome</keyword>
<organism evidence="7 8">
    <name type="scientific">Lacipirellula limnantheis</name>
    <dbReference type="NCBI Taxonomy" id="2528024"/>
    <lineage>
        <taxon>Bacteria</taxon>
        <taxon>Pseudomonadati</taxon>
        <taxon>Planctomycetota</taxon>
        <taxon>Planctomycetia</taxon>
        <taxon>Pirellulales</taxon>
        <taxon>Lacipirellulaceae</taxon>
        <taxon>Lacipirellula</taxon>
    </lineage>
</organism>
<reference evidence="7 8" key="1">
    <citation type="submission" date="2019-02" db="EMBL/GenBank/DDBJ databases">
        <title>Deep-cultivation of Planctomycetes and their phenomic and genomic characterization uncovers novel biology.</title>
        <authorList>
            <person name="Wiegand S."/>
            <person name="Jogler M."/>
            <person name="Boedeker C."/>
            <person name="Pinto D."/>
            <person name="Vollmers J."/>
            <person name="Rivas-Marin E."/>
            <person name="Kohn T."/>
            <person name="Peeters S.H."/>
            <person name="Heuer A."/>
            <person name="Rast P."/>
            <person name="Oberbeckmann S."/>
            <person name="Bunk B."/>
            <person name="Jeske O."/>
            <person name="Meyerdierks A."/>
            <person name="Storesund J.E."/>
            <person name="Kallscheuer N."/>
            <person name="Luecker S."/>
            <person name="Lage O.M."/>
            <person name="Pohl T."/>
            <person name="Merkel B.J."/>
            <person name="Hornburger P."/>
            <person name="Mueller R.-W."/>
            <person name="Bruemmer F."/>
            <person name="Labrenz M."/>
            <person name="Spormann A.M."/>
            <person name="Op den Camp H."/>
            <person name="Overmann J."/>
            <person name="Amann R."/>
            <person name="Jetten M.S.M."/>
            <person name="Mascher T."/>
            <person name="Medema M.H."/>
            <person name="Devos D.P."/>
            <person name="Kaster A.-K."/>
            <person name="Ovreas L."/>
            <person name="Rohde M."/>
            <person name="Galperin M.Y."/>
            <person name="Jogler C."/>
        </authorList>
    </citation>
    <scope>NUCLEOTIDE SEQUENCE [LARGE SCALE GENOMIC DNA]</scope>
    <source>
        <strain evidence="7 8">I41</strain>
    </source>
</reference>
<dbReference type="Pfam" id="PF07638">
    <property type="entry name" value="Sigma70_ECF"/>
    <property type="match status" value="1"/>
</dbReference>
<dbReference type="GO" id="GO:0003677">
    <property type="term" value="F:DNA binding"/>
    <property type="evidence" value="ECO:0007669"/>
    <property type="project" value="UniProtKB-KW"/>
</dbReference>
<dbReference type="Gene3D" id="1.10.1740.10">
    <property type="match status" value="1"/>
</dbReference>
<gene>
    <name evidence="7" type="ORF">I41_23320</name>
</gene>
<dbReference type="AlphaFoldDB" id="A0A517TXQ7"/>
<evidence type="ECO:0000256" key="2">
    <source>
        <dbReference type="ARBA" id="ARBA00023015"/>
    </source>
</evidence>
<feature type="domain" description="RNA polymerase sigma-70 ECF-like HTH" evidence="6">
    <location>
        <begin position="12"/>
        <end position="196"/>
    </location>
</feature>
<dbReference type="InterPro" id="IPR036388">
    <property type="entry name" value="WH-like_DNA-bd_sf"/>
</dbReference>
<dbReference type="GO" id="GO:0016987">
    <property type="term" value="F:sigma factor activity"/>
    <property type="evidence" value="ECO:0007669"/>
    <property type="project" value="UniProtKB-KW"/>
</dbReference>
<dbReference type="NCBIfam" id="TIGR02937">
    <property type="entry name" value="sigma70-ECF"/>
    <property type="match status" value="1"/>
</dbReference>
<dbReference type="KEGG" id="llh:I41_23320"/>
<keyword evidence="5" id="KW-0804">Transcription</keyword>
<evidence type="ECO:0000256" key="5">
    <source>
        <dbReference type="ARBA" id="ARBA00023163"/>
    </source>
</evidence>
<dbReference type="PANTHER" id="PTHR43133">
    <property type="entry name" value="RNA POLYMERASE ECF-TYPE SIGMA FACTO"/>
    <property type="match status" value="1"/>
</dbReference>
<accession>A0A517TXQ7</accession>
<dbReference type="RefSeq" id="WP_145432637.1">
    <property type="nucleotide sequence ID" value="NZ_CP036339.1"/>
</dbReference>
<dbReference type="SUPFAM" id="SSF88659">
    <property type="entry name" value="Sigma3 and sigma4 domains of RNA polymerase sigma factors"/>
    <property type="match status" value="1"/>
</dbReference>
<dbReference type="PANTHER" id="PTHR43133:SF8">
    <property type="entry name" value="RNA POLYMERASE SIGMA FACTOR HI_1459-RELATED"/>
    <property type="match status" value="1"/>
</dbReference>
<dbReference type="EMBL" id="CP036339">
    <property type="protein sequence ID" value="QDT73143.1"/>
    <property type="molecule type" value="Genomic_DNA"/>
</dbReference>
<evidence type="ECO:0000256" key="3">
    <source>
        <dbReference type="ARBA" id="ARBA00023082"/>
    </source>
</evidence>
<keyword evidence="4" id="KW-0238">DNA-binding</keyword>
<evidence type="ECO:0000256" key="4">
    <source>
        <dbReference type="ARBA" id="ARBA00023125"/>
    </source>
</evidence>
<dbReference type="InterPro" id="IPR039425">
    <property type="entry name" value="RNA_pol_sigma-70-like"/>
</dbReference>
<evidence type="ECO:0000259" key="6">
    <source>
        <dbReference type="Pfam" id="PF07638"/>
    </source>
</evidence>
<keyword evidence="3" id="KW-0731">Sigma factor</keyword>
<dbReference type="InterPro" id="IPR013325">
    <property type="entry name" value="RNA_pol_sigma_r2"/>
</dbReference>
<dbReference type="InterPro" id="IPR053812">
    <property type="entry name" value="HTH_Sigma70_ECF-like"/>
</dbReference>
<dbReference type="Proteomes" id="UP000317909">
    <property type="component" value="Chromosome"/>
</dbReference>